<evidence type="ECO:0000313" key="2">
    <source>
        <dbReference type="EMBL" id="SPO24540.1"/>
    </source>
</evidence>
<organism evidence="2 3">
    <name type="scientific">Ustilago trichophora</name>
    <dbReference type="NCBI Taxonomy" id="86804"/>
    <lineage>
        <taxon>Eukaryota</taxon>
        <taxon>Fungi</taxon>
        <taxon>Dikarya</taxon>
        <taxon>Basidiomycota</taxon>
        <taxon>Ustilaginomycotina</taxon>
        <taxon>Ustilaginomycetes</taxon>
        <taxon>Ustilaginales</taxon>
        <taxon>Ustilaginaceae</taxon>
        <taxon>Ustilago</taxon>
    </lineage>
</organism>
<accession>A0A5C3E361</accession>
<feature type="compositionally biased region" description="Polar residues" evidence="1">
    <location>
        <begin position="103"/>
        <end position="119"/>
    </location>
</feature>
<reference evidence="2 3" key="1">
    <citation type="submission" date="2018-03" db="EMBL/GenBank/DDBJ databases">
        <authorList>
            <person name="Guldener U."/>
        </authorList>
    </citation>
    <scope>NUCLEOTIDE SEQUENCE [LARGE SCALE GENOMIC DNA]</scope>
    <source>
        <strain evidence="2 3">NBRC100155</strain>
    </source>
</reference>
<feature type="region of interest" description="Disordered" evidence="1">
    <location>
        <begin position="103"/>
        <end position="130"/>
    </location>
</feature>
<feature type="compositionally biased region" description="Basic and acidic residues" evidence="1">
    <location>
        <begin position="120"/>
        <end position="130"/>
    </location>
</feature>
<evidence type="ECO:0000313" key="3">
    <source>
        <dbReference type="Proteomes" id="UP000324022"/>
    </source>
</evidence>
<evidence type="ECO:0000256" key="1">
    <source>
        <dbReference type="SAM" id="MobiDB-lite"/>
    </source>
</evidence>
<gene>
    <name evidence="2" type="ORF">UTRI_03809</name>
</gene>
<keyword evidence="3" id="KW-1185">Reference proteome</keyword>
<dbReference type="Proteomes" id="UP000324022">
    <property type="component" value="Unassembled WGS sequence"/>
</dbReference>
<sequence>MYRDPPLLSFAMSLPNPNAQEESRGCQLFTDGDEEWSEIAAEDLTDRFSRGERSVALNHFEYFALPLRLQPSMKNSTLTLGRTFAAYNAFAAQASILGNVSNNDATAGSSSAVQRLSSSHKYERGRLKDR</sequence>
<dbReference type="AlphaFoldDB" id="A0A5C3E361"/>
<protein>
    <submittedName>
        <fullName evidence="2">Uncharacterized protein</fullName>
    </submittedName>
</protein>
<proteinExistence type="predicted"/>
<dbReference type="EMBL" id="OOIN01000007">
    <property type="protein sequence ID" value="SPO24540.1"/>
    <property type="molecule type" value="Genomic_DNA"/>
</dbReference>
<name>A0A5C3E361_9BASI</name>